<keyword evidence="1" id="KW-0472">Membrane</keyword>
<keyword evidence="1" id="KW-1133">Transmembrane helix</keyword>
<dbReference type="STRING" id="1079859.SAMN04515674_105291"/>
<evidence type="ECO:0000313" key="2">
    <source>
        <dbReference type="EMBL" id="SFP76089.1"/>
    </source>
</evidence>
<dbReference type="EMBL" id="FOXH01000005">
    <property type="protein sequence ID" value="SFP76089.1"/>
    <property type="molecule type" value="Genomic_DNA"/>
</dbReference>
<feature type="transmembrane region" description="Helical" evidence="1">
    <location>
        <begin position="6"/>
        <end position="24"/>
    </location>
</feature>
<name>A0A1I5SZA1_9BACT</name>
<accession>A0A1I5SZA1</accession>
<reference evidence="2 3" key="1">
    <citation type="submission" date="2016-10" db="EMBL/GenBank/DDBJ databases">
        <authorList>
            <person name="de Groot N.N."/>
        </authorList>
    </citation>
    <scope>NUCLEOTIDE SEQUENCE [LARGE SCALE GENOMIC DNA]</scope>
    <source>
        <strain evidence="3">E92,LMG 26720,CCM 7988</strain>
    </source>
</reference>
<dbReference type="AlphaFoldDB" id="A0A1I5SZA1"/>
<dbReference type="Proteomes" id="UP000199306">
    <property type="component" value="Unassembled WGS sequence"/>
</dbReference>
<protein>
    <submittedName>
        <fullName evidence="2">Uncharacterized protein</fullName>
    </submittedName>
</protein>
<keyword evidence="3" id="KW-1185">Reference proteome</keyword>
<keyword evidence="1" id="KW-0812">Transmembrane</keyword>
<sequence length="42" mass="4893">MIYLIIGVGVFVVIGATILIKEIFFERTPMNSIYCNQDYYDE</sequence>
<evidence type="ECO:0000256" key="1">
    <source>
        <dbReference type="SAM" id="Phobius"/>
    </source>
</evidence>
<proteinExistence type="predicted"/>
<evidence type="ECO:0000313" key="3">
    <source>
        <dbReference type="Proteomes" id="UP000199306"/>
    </source>
</evidence>
<gene>
    <name evidence="2" type="ORF">SAMN04515674_105291</name>
</gene>
<organism evidence="2 3">
    <name type="scientific">Pseudarcicella hirudinis</name>
    <dbReference type="NCBI Taxonomy" id="1079859"/>
    <lineage>
        <taxon>Bacteria</taxon>
        <taxon>Pseudomonadati</taxon>
        <taxon>Bacteroidota</taxon>
        <taxon>Cytophagia</taxon>
        <taxon>Cytophagales</taxon>
        <taxon>Flectobacillaceae</taxon>
        <taxon>Pseudarcicella</taxon>
    </lineage>
</organism>